<dbReference type="AlphaFoldDB" id="A0A8J3Z8Y2"/>
<dbReference type="RefSeq" id="WP_203996212.1">
    <property type="nucleotide sequence ID" value="NZ_BOPG01000028.1"/>
</dbReference>
<proteinExistence type="predicted"/>
<name>A0A8J3Z8Y2_9ACTN</name>
<dbReference type="EMBL" id="BOPG01000028">
    <property type="protein sequence ID" value="GIJ57053.1"/>
    <property type="molecule type" value="Genomic_DNA"/>
</dbReference>
<sequence length="74" mass="8212">MLGLQKYCEADDRDGPRMAAGIIRTLLPVLDRTGVATPDEVDIETLEDRIARDCVDHDVIFKFPTLVGAWARVA</sequence>
<gene>
    <name evidence="1" type="ORF">Vau01_045690</name>
</gene>
<evidence type="ECO:0000313" key="1">
    <source>
        <dbReference type="EMBL" id="GIJ57053.1"/>
    </source>
</evidence>
<dbReference type="Proteomes" id="UP000612585">
    <property type="component" value="Unassembled WGS sequence"/>
</dbReference>
<accession>A0A8J3Z8Y2</accession>
<reference evidence="1" key="1">
    <citation type="submission" date="2021-01" db="EMBL/GenBank/DDBJ databases">
        <title>Whole genome shotgun sequence of Virgisporangium aurantiacum NBRC 16421.</title>
        <authorList>
            <person name="Komaki H."/>
            <person name="Tamura T."/>
        </authorList>
    </citation>
    <scope>NUCLEOTIDE SEQUENCE</scope>
    <source>
        <strain evidence="1">NBRC 16421</strain>
    </source>
</reference>
<comment type="caution">
    <text evidence="1">The sequence shown here is derived from an EMBL/GenBank/DDBJ whole genome shotgun (WGS) entry which is preliminary data.</text>
</comment>
<organism evidence="1 2">
    <name type="scientific">Virgisporangium aurantiacum</name>
    <dbReference type="NCBI Taxonomy" id="175570"/>
    <lineage>
        <taxon>Bacteria</taxon>
        <taxon>Bacillati</taxon>
        <taxon>Actinomycetota</taxon>
        <taxon>Actinomycetes</taxon>
        <taxon>Micromonosporales</taxon>
        <taxon>Micromonosporaceae</taxon>
        <taxon>Virgisporangium</taxon>
    </lineage>
</organism>
<keyword evidence="2" id="KW-1185">Reference proteome</keyword>
<evidence type="ECO:0000313" key="2">
    <source>
        <dbReference type="Proteomes" id="UP000612585"/>
    </source>
</evidence>
<protein>
    <submittedName>
        <fullName evidence="1">Uncharacterized protein</fullName>
    </submittedName>
</protein>